<evidence type="ECO:0000313" key="3">
    <source>
        <dbReference type="EMBL" id="GJJ08486.1"/>
    </source>
</evidence>
<evidence type="ECO:0000256" key="1">
    <source>
        <dbReference type="ARBA" id="ARBA00010568"/>
    </source>
</evidence>
<comment type="similarity">
    <text evidence="1">Belongs to the UPF0696 family.</text>
</comment>
<dbReference type="PANTHER" id="PTHR31977">
    <property type="entry name" value="UPF0696 PROTEIN C11ORF68"/>
    <property type="match status" value="1"/>
</dbReference>
<protein>
    <submittedName>
        <fullName evidence="3">Uncharacterized protein</fullName>
    </submittedName>
</protein>
<gene>
    <name evidence="3" type="ORF">Clacol_002704</name>
</gene>
<dbReference type="InterPro" id="IPR023398">
    <property type="entry name" value="TIF_eIF4e-like"/>
</dbReference>
<feature type="region of interest" description="Disordered" evidence="2">
    <location>
        <begin position="204"/>
        <end position="266"/>
    </location>
</feature>
<comment type="caution">
    <text evidence="3">The sequence shown here is derived from an EMBL/GenBank/DDBJ whole genome shotgun (WGS) entry which is preliminary data.</text>
</comment>
<dbReference type="SUPFAM" id="SSF55418">
    <property type="entry name" value="eIF4e-like"/>
    <property type="match status" value="1"/>
</dbReference>
<dbReference type="PANTHER" id="PTHR31977:SF1">
    <property type="entry name" value="UPF0696 PROTEIN C11ORF68"/>
    <property type="match status" value="1"/>
</dbReference>
<accession>A0AAV5A653</accession>
<dbReference type="EMBL" id="BPWL01000003">
    <property type="protein sequence ID" value="GJJ08486.1"/>
    <property type="molecule type" value="Genomic_DNA"/>
</dbReference>
<evidence type="ECO:0000256" key="2">
    <source>
        <dbReference type="SAM" id="MobiDB-lite"/>
    </source>
</evidence>
<dbReference type="Gene3D" id="3.30.760.10">
    <property type="entry name" value="RNA Cap, Translation Initiation Factor Eif4e"/>
    <property type="match status" value="1"/>
</dbReference>
<name>A0AAV5A653_9AGAM</name>
<evidence type="ECO:0000313" key="4">
    <source>
        <dbReference type="Proteomes" id="UP001050691"/>
    </source>
</evidence>
<feature type="compositionally biased region" description="Acidic residues" evidence="2">
    <location>
        <begin position="226"/>
        <end position="236"/>
    </location>
</feature>
<proteinExistence type="inferred from homology"/>
<organism evidence="3 4">
    <name type="scientific">Clathrus columnatus</name>
    <dbReference type="NCBI Taxonomy" id="1419009"/>
    <lineage>
        <taxon>Eukaryota</taxon>
        <taxon>Fungi</taxon>
        <taxon>Dikarya</taxon>
        <taxon>Basidiomycota</taxon>
        <taxon>Agaricomycotina</taxon>
        <taxon>Agaricomycetes</taxon>
        <taxon>Phallomycetidae</taxon>
        <taxon>Phallales</taxon>
        <taxon>Clathraceae</taxon>
        <taxon>Clathrus</taxon>
    </lineage>
</organism>
<reference evidence="3" key="1">
    <citation type="submission" date="2021-10" db="EMBL/GenBank/DDBJ databases">
        <title>De novo Genome Assembly of Clathrus columnatus (Basidiomycota, Fungi) Using Illumina and Nanopore Sequence Data.</title>
        <authorList>
            <person name="Ogiso-Tanaka E."/>
            <person name="Itagaki H."/>
            <person name="Hosoya T."/>
            <person name="Hosaka K."/>
        </authorList>
    </citation>
    <scope>NUCLEOTIDE SEQUENCE</scope>
    <source>
        <strain evidence="3">MO-923</strain>
    </source>
</reference>
<dbReference type="AlphaFoldDB" id="A0AAV5A653"/>
<dbReference type="Proteomes" id="UP001050691">
    <property type="component" value="Unassembled WGS sequence"/>
</dbReference>
<feature type="compositionally biased region" description="Basic residues" evidence="2">
    <location>
        <begin position="256"/>
        <end position="266"/>
    </location>
</feature>
<keyword evidence="4" id="KW-1185">Reference proteome</keyword>
<dbReference type="Pfam" id="PF08939">
    <property type="entry name" value="Bles03"/>
    <property type="match status" value="1"/>
</dbReference>
<sequence length="266" mass="29475">MDGAVEEARKLLTEATERVTSINEDDSIPVRASKKAGTKSKKQVRDEVLADHSQKLKDVHIKYGYTTGKWFVSLIFTPADAVDGVWSRLAVSVAQGPLSQTAVDVAKVATTPPNESSGQRVICVYMPNILDKEKVLEVMRILLENHGVNLSGVKSDLYTKIGLDSKHPSHLQSTIWKNTDFLKDSEIKELRGEYFAKLKEDQAAKTTNTAKEADKQHVPKPKMTVDEDPFGSESEDGQPIGKKPLKRPAEEDNKKPAKKAKPSLRK</sequence>
<dbReference type="InterPro" id="IPR015034">
    <property type="entry name" value="Bles03"/>
</dbReference>